<accession>A0A6I1GPS7</accession>
<comment type="caution">
    <text evidence="1">The sequence shown here is derived from an EMBL/GenBank/DDBJ whole genome shotgun (WGS) entry which is preliminary data.</text>
</comment>
<gene>
    <name evidence="1" type="ORF">F7D09_0240</name>
</gene>
<keyword evidence="2" id="KW-1185">Reference proteome</keyword>
<proteinExistence type="predicted"/>
<sequence>MLPDHLGGGVESHQLLAAQMQVDEIAHAFTVKRDRQGEEHIMLVVLVFATAEPTLPVPTMTTLLLFEVTIRPR</sequence>
<name>A0A6I1GPS7_9BIFI</name>
<dbReference type="RefSeq" id="WP_152233622.1">
    <property type="nucleotide sequence ID" value="NZ_JBHSKZ010000028.1"/>
</dbReference>
<dbReference type="Proteomes" id="UP000441772">
    <property type="component" value="Unassembled WGS sequence"/>
</dbReference>
<protein>
    <submittedName>
        <fullName evidence="1">Uncharacterized protein</fullName>
    </submittedName>
</protein>
<dbReference type="AlphaFoldDB" id="A0A6I1GPS7"/>
<dbReference type="EMBL" id="WBVT01000002">
    <property type="protein sequence ID" value="KAB7791287.1"/>
    <property type="molecule type" value="Genomic_DNA"/>
</dbReference>
<evidence type="ECO:0000313" key="1">
    <source>
        <dbReference type="EMBL" id="KAB7791287.1"/>
    </source>
</evidence>
<organism evidence="1 2">
    <name type="scientific">Bifidobacterium leontopitheci</name>
    <dbReference type="NCBI Taxonomy" id="2650774"/>
    <lineage>
        <taxon>Bacteria</taxon>
        <taxon>Bacillati</taxon>
        <taxon>Actinomycetota</taxon>
        <taxon>Actinomycetes</taxon>
        <taxon>Bifidobacteriales</taxon>
        <taxon>Bifidobacteriaceae</taxon>
        <taxon>Bifidobacterium</taxon>
    </lineage>
</organism>
<evidence type="ECO:0000313" key="2">
    <source>
        <dbReference type="Proteomes" id="UP000441772"/>
    </source>
</evidence>
<reference evidence="1 2" key="1">
    <citation type="submission" date="2019-09" db="EMBL/GenBank/DDBJ databases">
        <title>Characterization of the phylogenetic diversity of two novel species belonging to the genus Bifidobacterium: Bifidobacterium cebidarum sp. nov. and Bifidobacterium leontopitheci sp. nov.</title>
        <authorList>
            <person name="Lugli G.A."/>
            <person name="Duranti S."/>
            <person name="Milani C."/>
            <person name="Turroni F."/>
            <person name="Ventura M."/>
        </authorList>
    </citation>
    <scope>NUCLEOTIDE SEQUENCE [LARGE SCALE GENOMIC DNA]</scope>
    <source>
        <strain evidence="1 2">LMG 31471</strain>
    </source>
</reference>